<name>A0A0P5LNA2_9CRUS</name>
<accession>A0A0P5LNA2</accession>
<reference evidence="1" key="1">
    <citation type="submission" date="2015-10" db="EMBL/GenBank/DDBJ databases">
        <title>EvidentialGene: Evidence-directed Construction of Complete mRNA Transcriptomes without Genomes.</title>
        <authorList>
            <person name="Gilbert D.G."/>
        </authorList>
    </citation>
    <scope>NUCLEOTIDE SEQUENCE</scope>
</reference>
<protein>
    <submittedName>
        <fullName evidence="1">Uncharacterized protein</fullName>
    </submittedName>
</protein>
<evidence type="ECO:0000313" key="1">
    <source>
        <dbReference type="EMBL" id="JAN94473.1"/>
    </source>
</evidence>
<dbReference type="EMBL" id="GDIQ01000264">
    <property type="protein sequence ID" value="JAN94473.1"/>
    <property type="molecule type" value="Transcribed_RNA"/>
</dbReference>
<dbReference type="AlphaFoldDB" id="A0A0P5LNA2"/>
<sequence length="98" mass="11368">MSSLVIICRNKLIIFRPFFSIQIWNHVLQCVCFIQMSLKNKTSTSKNSLKRTLKKKTKTKKHQLRKIAQRLKKLTSSGGERYIIQTCSLSDAIITRTP</sequence>
<organism evidence="1">
    <name type="scientific">Daphnia magna</name>
    <dbReference type="NCBI Taxonomy" id="35525"/>
    <lineage>
        <taxon>Eukaryota</taxon>
        <taxon>Metazoa</taxon>
        <taxon>Ecdysozoa</taxon>
        <taxon>Arthropoda</taxon>
        <taxon>Crustacea</taxon>
        <taxon>Branchiopoda</taxon>
        <taxon>Diplostraca</taxon>
        <taxon>Cladocera</taxon>
        <taxon>Anomopoda</taxon>
        <taxon>Daphniidae</taxon>
        <taxon>Daphnia</taxon>
    </lineage>
</organism>
<proteinExistence type="predicted"/>